<gene>
    <name evidence="2" type="ORF">BRADI_4g24555v3</name>
</gene>
<name>A0A0Q3ISU9_BRADI</name>
<dbReference type="EMBL" id="CM000883">
    <property type="protein sequence ID" value="KQJ89248.2"/>
    <property type="molecule type" value="Genomic_DNA"/>
</dbReference>
<reference evidence="2 3" key="1">
    <citation type="journal article" date="2010" name="Nature">
        <title>Genome sequencing and analysis of the model grass Brachypodium distachyon.</title>
        <authorList>
            <consortium name="International Brachypodium Initiative"/>
        </authorList>
    </citation>
    <scope>NUCLEOTIDE SEQUENCE [LARGE SCALE GENOMIC DNA]</scope>
    <source>
        <strain evidence="2 3">Bd21</strain>
    </source>
</reference>
<accession>A0A0Q3ISU9</accession>
<evidence type="ECO:0000313" key="2">
    <source>
        <dbReference type="EMBL" id="KQJ89248.2"/>
    </source>
</evidence>
<dbReference type="ExpressionAtlas" id="A0A0Q3ISU9">
    <property type="expression patterns" value="baseline"/>
</dbReference>
<evidence type="ECO:0000313" key="4">
    <source>
        <dbReference type="Proteomes" id="UP000008810"/>
    </source>
</evidence>
<dbReference type="InParanoid" id="A0A0Q3ISU9"/>
<sequence>MLRERRRERLPDHYLRRRFLNVSTSECIQADLPELAGHEVLAVTPEGLLVLLGRRKDVRLLNPLTRHLTELPPVTTLLPPEDDYMLSYRNRNFEGHFAAWGSGIADDDDSTVVLCFRDLHMFGVAKPGDQAWRH</sequence>
<dbReference type="OrthoDB" id="619048at2759"/>
<dbReference type="Gramene" id="KQJ89248">
    <property type="protein sequence ID" value="KQJ89248"/>
    <property type="gene ID" value="BRADI_4g24555v3"/>
</dbReference>
<dbReference type="AlphaFoldDB" id="A0A0Q3ISU9"/>
<dbReference type="Proteomes" id="UP000008810">
    <property type="component" value="Chromosome 4"/>
</dbReference>
<reference evidence="3" key="3">
    <citation type="submission" date="2018-08" db="UniProtKB">
        <authorList>
            <consortium name="EnsemblPlants"/>
        </authorList>
    </citation>
    <scope>IDENTIFICATION</scope>
    <source>
        <strain evidence="3">cv. Bd21</strain>
    </source>
</reference>
<dbReference type="EMBL" id="CM000883">
    <property type="protein sequence ID" value="KQJ89269.1"/>
    <property type="molecule type" value="Genomic_DNA"/>
</dbReference>
<dbReference type="PANTHER" id="PTHR33165">
    <property type="entry name" value="F-BOX DOMAIN CONTAINING PROTEIN-LIKE-RELATED"/>
    <property type="match status" value="1"/>
</dbReference>
<evidence type="ECO:0000259" key="1">
    <source>
        <dbReference type="Pfam" id="PF03478"/>
    </source>
</evidence>
<dbReference type="PANTHER" id="PTHR33165:SF97">
    <property type="entry name" value="DUF295 DOMAIN-CONTAINING PROTEIN"/>
    <property type="match status" value="1"/>
</dbReference>
<evidence type="ECO:0000313" key="3">
    <source>
        <dbReference type="EnsemblPlants" id="KQJ89248"/>
    </source>
</evidence>
<proteinExistence type="predicted"/>
<dbReference type="EnsemblPlants" id="KQJ89269">
    <property type="protein sequence ID" value="KQJ89269"/>
    <property type="gene ID" value="BRADI_4g24555v3"/>
</dbReference>
<feature type="domain" description="KIB1-4 beta-propeller" evidence="1">
    <location>
        <begin position="19"/>
        <end position="133"/>
    </location>
</feature>
<accession>A0A0Q3L9Q3</accession>
<dbReference type="InterPro" id="IPR005174">
    <property type="entry name" value="KIB1-4_b-propeller"/>
</dbReference>
<protein>
    <recommendedName>
        <fullName evidence="1">KIB1-4 beta-propeller domain-containing protein</fullName>
    </recommendedName>
</protein>
<dbReference type="EnsemblPlants" id="KQJ89248">
    <property type="protein sequence ID" value="KQJ89248"/>
    <property type="gene ID" value="BRADI_4g24555v3"/>
</dbReference>
<organism evidence="2">
    <name type="scientific">Brachypodium distachyon</name>
    <name type="common">Purple false brome</name>
    <name type="synonym">Trachynia distachya</name>
    <dbReference type="NCBI Taxonomy" id="15368"/>
    <lineage>
        <taxon>Eukaryota</taxon>
        <taxon>Viridiplantae</taxon>
        <taxon>Streptophyta</taxon>
        <taxon>Embryophyta</taxon>
        <taxon>Tracheophyta</taxon>
        <taxon>Spermatophyta</taxon>
        <taxon>Magnoliopsida</taxon>
        <taxon>Liliopsida</taxon>
        <taxon>Poales</taxon>
        <taxon>Poaceae</taxon>
        <taxon>BOP clade</taxon>
        <taxon>Pooideae</taxon>
        <taxon>Stipodae</taxon>
        <taxon>Brachypodieae</taxon>
        <taxon>Brachypodium</taxon>
    </lineage>
</organism>
<keyword evidence="4" id="KW-1185">Reference proteome</keyword>
<dbReference type="Gramene" id="KQJ89269">
    <property type="protein sequence ID" value="KQJ89269"/>
    <property type="gene ID" value="BRADI_4g24555v3"/>
</dbReference>
<dbReference type="Pfam" id="PF03478">
    <property type="entry name" value="Beta-prop_KIB1-4"/>
    <property type="match status" value="1"/>
</dbReference>
<reference evidence="2" key="2">
    <citation type="submission" date="2017-06" db="EMBL/GenBank/DDBJ databases">
        <title>WGS assembly of Brachypodium distachyon.</title>
        <authorList>
            <consortium name="The International Brachypodium Initiative"/>
            <person name="Lucas S."/>
            <person name="Harmon-Smith M."/>
            <person name="Lail K."/>
            <person name="Tice H."/>
            <person name="Grimwood J."/>
            <person name="Bruce D."/>
            <person name="Barry K."/>
            <person name="Shu S."/>
            <person name="Lindquist E."/>
            <person name="Wang M."/>
            <person name="Pitluck S."/>
            <person name="Vogel J.P."/>
            <person name="Garvin D.F."/>
            <person name="Mockler T.C."/>
            <person name="Schmutz J."/>
            <person name="Rokhsar D."/>
            <person name="Bevan M.W."/>
        </authorList>
    </citation>
    <scope>NUCLEOTIDE SEQUENCE</scope>
    <source>
        <strain evidence="2">Bd21</strain>
    </source>
</reference>